<proteinExistence type="inferred from homology"/>
<organism evidence="4 5">
    <name type="scientific">Pelotomaculum isophthalicicum JI</name>
    <dbReference type="NCBI Taxonomy" id="947010"/>
    <lineage>
        <taxon>Bacteria</taxon>
        <taxon>Bacillati</taxon>
        <taxon>Bacillota</taxon>
        <taxon>Clostridia</taxon>
        <taxon>Eubacteriales</taxon>
        <taxon>Desulfotomaculaceae</taxon>
        <taxon>Pelotomaculum</taxon>
    </lineage>
</organism>
<evidence type="ECO:0000313" key="5">
    <source>
        <dbReference type="Proteomes" id="UP001154312"/>
    </source>
</evidence>
<comment type="similarity">
    <text evidence="1">Belongs to the zinc-associated anti-sigma factor (ZAS) superfamily. Anti-sigma-W factor family.</text>
</comment>
<accession>A0A9X4JVN1</accession>
<comment type="caution">
    <text evidence="4">The sequence shown here is derived from an EMBL/GenBank/DDBJ whole genome shotgun (WGS) entry which is preliminary data.</text>
</comment>
<evidence type="ECO:0000256" key="1">
    <source>
        <dbReference type="ARBA" id="ARBA00024353"/>
    </source>
</evidence>
<protein>
    <recommendedName>
        <fullName evidence="2">Anti-sigma-W factor RsiW</fullName>
    </recommendedName>
</protein>
<dbReference type="InterPro" id="IPR041916">
    <property type="entry name" value="Anti_sigma_zinc_sf"/>
</dbReference>
<feature type="domain" description="Putative zinc-finger" evidence="3">
    <location>
        <begin position="7"/>
        <end position="35"/>
    </location>
</feature>
<dbReference type="Pfam" id="PF13490">
    <property type="entry name" value="zf-HC2"/>
    <property type="match status" value="1"/>
</dbReference>
<name>A0A9X4JVN1_9FIRM</name>
<dbReference type="Gene3D" id="1.10.10.1320">
    <property type="entry name" value="Anti-sigma factor, zinc-finger domain"/>
    <property type="match status" value="1"/>
</dbReference>
<dbReference type="InterPro" id="IPR027383">
    <property type="entry name" value="Znf_put"/>
</dbReference>
<evidence type="ECO:0000313" key="4">
    <source>
        <dbReference type="EMBL" id="MDF9408651.1"/>
    </source>
</evidence>
<dbReference type="Proteomes" id="UP001154312">
    <property type="component" value="Unassembled WGS sequence"/>
</dbReference>
<evidence type="ECO:0000256" key="2">
    <source>
        <dbReference type="ARBA" id="ARBA00024438"/>
    </source>
</evidence>
<dbReference type="EMBL" id="JAKOAV010000017">
    <property type="protein sequence ID" value="MDF9408651.1"/>
    <property type="molecule type" value="Genomic_DNA"/>
</dbReference>
<sequence length="143" mass="15833">MMCSSEILQAFLDGELELAETEAVRNHLACCPACRRELSRLRLLWLELEQEDEVEVPAGLPFIRQQAVTKARAARQDMQRTSSVSLWAAQKLAWQPLLAGVSQIPGTRQLGQLARTAGRGLPGVIKGVSSIASKIISKRRDQR</sequence>
<evidence type="ECO:0000259" key="3">
    <source>
        <dbReference type="Pfam" id="PF13490"/>
    </source>
</evidence>
<reference evidence="4" key="1">
    <citation type="submission" date="2022-02" db="EMBL/GenBank/DDBJ databases">
        <authorList>
            <person name="Leng L."/>
        </authorList>
    </citation>
    <scope>NUCLEOTIDE SEQUENCE</scope>
    <source>
        <strain evidence="4">JI</strain>
    </source>
</reference>
<keyword evidence="5" id="KW-1185">Reference proteome</keyword>
<dbReference type="AlphaFoldDB" id="A0A9X4JVN1"/>
<gene>
    <name evidence="4" type="ORF">L7E55_09825</name>
</gene>